<dbReference type="GO" id="GO:0006826">
    <property type="term" value="P:iron ion transport"/>
    <property type="evidence" value="ECO:0007669"/>
    <property type="project" value="UniProtKB-KW"/>
</dbReference>
<evidence type="ECO:0000256" key="8">
    <source>
        <dbReference type="ARBA" id="ARBA00023065"/>
    </source>
</evidence>
<dbReference type="AlphaFoldDB" id="A0A1H1LAG9"/>
<dbReference type="SUPFAM" id="SSF52540">
    <property type="entry name" value="P-loop containing nucleoside triphosphate hydrolases"/>
    <property type="match status" value="1"/>
</dbReference>
<evidence type="ECO:0000313" key="11">
    <source>
        <dbReference type="EMBL" id="SDR71350.1"/>
    </source>
</evidence>
<dbReference type="SMART" id="SM00382">
    <property type="entry name" value="AAA"/>
    <property type="match status" value="1"/>
</dbReference>
<evidence type="ECO:0000259" key="10">
    <source>
        <dbReference type="PROSITE" id="PS50893"/>
    </source>
</evidence>
<dbReference type="Pfam" id="PF00005">
    <property type="entry name" value="ABC_tran"/>
    <property type="match status" value="1"/>
</dbReference>
<dbReference type="InterPro" id="IPR051535">
    <property type="entry name" value="Siderophore_ABC-ATPase"/>
</dbReference>
<evidence type="ECO:0000256" key="2">
    <source>
        <dbReference type="ARBA" id="ARBA00022448"/>
    </source>
</evidence>
<dbReference type="Proteomes" id="UP000199700">
    <property type="component" value="Chromosome"/>
</dbReference>
<sequence length="282" mass="30315">MSIPPVTNIGTDTAAGTSPLAAHDLDLAYDHRQVITDLDVEIAPGKFTVIVGPNACGKSTLLRALARLMTPAKGSVLLDGGNIAKLKTKQIAKRLGLLPQTSIAPDGITVGELVARGRHPHQSFLKQWTDQDETAVLSALRATNTEELSSRQVDELSGGQRQRVWVAMVLAQETPLMLLDEPTTFLDLAFQIELLDLFAQLNHEHGHTLVAVLHDLNQACRYADEIIAMKNGGIVAQGAPAQIITTELVQQVFGIDCSVIDDPVTGAPMIVPGKPKKTFADR</sequence>
<dbReference type="GO" id="GO:0005524">
    <property type="term" value="F:ATP binding"/>
    <property type="evidence" value="ECO:0007669"/>
    <property type="project" value="UniProtKB-KW"/>
</dbReference>
<keyword evidence="4" id="KW-0410">Iron transport</keyword>
<dbReference type="Gene3D" id="3.40.50.300">
    <property type="entry name" value="P-loop containing nucleotide triphosphate hydrolases"/>
    <property type="match status" value="1"/>
</dbReference>
<evidence type="ECO:0000313" key="12">
    <source>
        <dbReference type="Proteomes" id="UP000199700"/>
    </source>
</evidence>
<protein>
    <submittedName>
        <fullName evidence="11">Iron complex transport system ATP-binding protein</fullName>
    </submittedName>
</protein>
<keyword evidence="6 11" id="KW-0067">ATP-binding</keyword>
<accession>A0A1H1LAG9</accession>
<keyword evidence="9" id="KW-0472">Membrane</keyword>
<comment type="subcellular location">
    <subcellularLocation>
        <location evidence="1">Cell membrane</location>
        <topology evidence="1">Peripheral membrane protein</topology>
    </subcellularLocation>
</comment>
<keyword evidence="7" id="KW-0408">Iron</keyword>
<dbReference type="PANTHER" id="PTHR42771:SF12">
    <property type="entry name" value="FE(3+) DICITRATE TRANSPORT ATP-BINDING PROTEIN FECE-RELATED"/>
    <property type="match status" value="1"/>
</dbReference>
<keyword evidence="2" id="KW-0813">Transport</keyword>
<dbReference type="InterPro" id="IPR027417">
    <property type="entry name" value="P-loop_NTPase"/>
</dbReference>
<dbReference type="GO" id="GO:0016887">
    <property type="term" value="F:ATP hydrolysis activity"/>
    <property type="evidence" value="ECO:0007669"/>
    <property type="project" value="InterPro"/>
</dbReference>
<dbReference type="InterPro" id="IPR017871">
    <property type="entry name" value="ABC_transporter-like_CS"/>
</dbReference>
<evidence type="ECO:0000256" key="5">
    <source>
        <dbReference type="ARBA" id="ARBA00022741"/>
    </source>
</evidence>
<keyword evidence="3" id="KW-1003">Cell membrane</keyword>
<name>A0A1H1LAG9_BRESA</name>
<dbReference type="CDD" id="cd03214">
    <property type="entry name" value="ABC_Iron-Siderophores_B12_Hemin"/>
    <property type="match status" value="1"/>
</dbReference>
<keyword evidence="12" id="KW-1185">Reference proteome</keyword>
<gene>
    <name evidence="11" type="ORF">SAMN04489751_0179</name>
</gene>
<dbReference type="FunFam" id="3.40.50.300:FF:000134">
    <property type="entry name" value="Iron-enterobactin ABC transporter ATP-binding protein"/>
    <property type="match status" value="1"/>
</dbReference>
<feature type="domain" description="ABC transporter" evidence="10">
    <location>
        <begin position="20"/>
        <end position="256"/>
    </location>
</feature>
<evidence type="ECO:0000256" key="7">
    <source>
        <dbReference type="ARBA" id="ARBA00023004"/>
    </source>
</evidence>
<keyword evidence="5" id="KW-0547">Nucleotide-binding</keyword>
<organism evidence="11 12">
    <name type="scientific">Brevibacterium sandarakinum</name>
    <dbReference type="NCBI Taxonomy" id="629680"/>
    <lineage>
        <taxon>Bacteria</taxon>
        <taxon>Bacillati</taxon>
        <taxon>Actinomycetota</taxon>
        <taxon>Actinomycetes</taxon>
        <taxon>Micrococcales</taxon>
        <taxon>Brevibacteriaceae</taxon>
        <taxon>Brevibacterium</taxon>
    </lineage>
</organism>
<evidence type="ECO:0000256" key="6">
    <source>
        <dbReference type="ARBA" id="ARBA00022840"/>
    </source>
</evidence>
<dbReference type="RefSeq" id="WP_231938959.1">
    <property type="nucleotide sequence ID" value="NZ_LT629739.1"/>
</dbReference>
<dbReference type="PROSITE" id="PS50893">
    <property type="entry name" value="ABC_TRANSPORTER_2"/>
    <property type="match status" value="1"/>
</dbReference>
<dbReference type="EMBL" id="LT629739">
    <property type="protein sequence ID" value="SDR71350.1"/>
    <property type="molecule type" value="Genomic_DNA"/>
</dbReference>
<evidence type="ECO:0000256" key="1">
    <source>
        <dbReference type="ARBA" id="ARBA00004202"/>
    </source>
</evidence>
<reference evidence="11" key="1">
    <citation type="submission" date="2016-10" db="EMBL/GenBank/DDBJ databases">
        <authorList>
            <person name="Varghese N."/>
            <person name="Submissions S."/>
        </authorList>
    </citation>
    <scope>NUCLEOTIDE SEQUENCE [LARGE SCALE GENOMIC DNA]</scope>
    <source>
        <strain evidence="11">DSM 22082</strain>
    </source>
</reference>
<dbReference type="STRING" id="629680.SAMN04489751_0179"/>
<dbReference type="GO" id="GO:0005886">
    <property type="term" value="C:plasma membrane"/>
    <property type="evidence" value="ECO:0007669"/>
    <property type="project" value="UniProtKB-SubCell"/>
</dbReference>
<proteinExistence type="predicted"/>
<dbReference type="InterPro" id="IPR003439">
    <property type="entry name" value="ABC_transporter-like_ATP-bd"/>
</dbReference>
<dbReference type="InterPro" id="IPR003593">
    <property type="entry name" value="AAA+_ATPase"/>
</dbReference>
<evidence type="ECO:0000256" key="3">
    <source>
        <dbReference type="ARBA" id="ARBA00022475"/>
    </source>
</evidence>
<keyword evidence="8" id="KW-0406">Ion transport</keyword>
<dbReference type="PROSITE" id="PS00211">
    <property type="entry name" value="ABC_TRANSPORTER_1"/>
    <property type="match status" value="1"/>
</dbReference>
<evidence type="ECO:0000256" key="9">
    <source>
        <dbReference type="ARBA" id="ARBA00023136"/>
    </source>
</evidence>
<evidence type="ECO:0000256" key="4">
    <source>
        <dbReference type="ARBA" id="ARBA00022496"/>
    </source>
</evidence>
<dbReference type="PANTHER" id="PTHR42771">
    <property type="entry name" value="IRON(3+)-HYDROXAMATE IMPORT ATP-BINDING PROTEIN FHUC"/>
    <property type="match status" value="1"/>
</dbReference>